<keyword evidence="2" id="KW-0614">Plasmid</keyword>
<feature type="transmembrane region" description="Helical" evidence="1">
    <location>
        <begin position="69"/>
        <end position="90"/>
    </location>
</feature>
<evidence type="ECO:0000313" key="2">
    <source>
        <dbReference type="EMBL" id="WLR44467.1"/>
    </source>
</evidence>
<proteinExistence type="predicted"/>
<geneLocation type="plasmid" evidence="2 3">
    <name>unnamed2</name>
</geneLocation>
<keyword evidence="1" id="KW-0812">Transmembrane</keyword>
<accession>A0ABY9JYK5</accession>
<evidence type="ECO:0000313" key="3">
    <source>
        <dbReference type="Proteomes" id="UP001197974"/>
    </source>
</evidence>
<keyword evidence="1" id="KW-0472">Membrane</keyword>
<evidence type="ECO:0000256" key="1">
    <source>
        <dbReference type="SAM" id="Phobius"/>
    </source>
</evidence>
<keyword evidence="1" id="KW-1133">Transmembrane helix</keyword>
<feature type="transmembrane region" description="Helical" evidence="1">
    <location>
        <begin position="36"/>
        <end position="57"/>
    </location>
</feature>
<dbReference type="RefSeq" id="WP_226540842.1">
    <property type="nucleotide sequence ID" value="NZ_CP129015.1"/>
</dbReference>
<dbReference type="Proteomes" id="UP001197974">
    <property type="component" value="Plasmid unnamed2"/>
</dbReference>
<dbReference type="EMBL" id="CP129015">
    <property type="protein sequence ID" value="WLR44467.1"/>
    <property type="molecule type" value="Genomic_DNA"/>
</dbReference>
<protein>
    <submittedName>
        <fullName evidence="2">Uncharacterized protein</fullName>
    </submittedName>
</protein>
<organism evidence="2 3">
    <name type="scientific">Bacillus carboniphilus</name>
    <dbReference type="NCBI Taxonomy" id="86663"/>
    <lineage>
        <taxon>Bacteria</taxon>
        <taxon>Bacillati</taxon>
        <taxon>Bacillota</taxon>
        <taxon>Bacilli</taxon>
        <taxon>Bacillales</taxon>
        <taxon>Bacillaceae</taxon>
        <taxon>Bacillus</taxon>
    </lineage>
</organism>
<keyword evidence="3" id="KW-1185">Reference proteome</keyword>
<reference evidence="2 3" key="1">
    <citation type="submission" date="2023-06" db="EMBL/GenBank/DDBJ databases">
        <title>Five Gram-positive bacteria isolated from mangrove sediments in Shenzhen, Guangdong, China.</title>
        <authorList>
            <person name="Yu S."/>
            <person name="Zheng W."/>
            <person name="Huang Y."/>
        </authorList>
    </citation>
    <scope>NUCLEOTIDE SEQUENCE [LARGE SCALE GENOMIC DNA]</scope>
    <source>
        <strain evidence="2 3">SaN35-3</strain>
        <plasmid evidence="2 3">unnamed2</plasmid>
    </source>
</reference>
<sequence length="91" mass="10920">MDIEKKKKYTDRSFLAVLIILLFVSFFWRFEENQDLVLISKYTFILFWVIYSLRLFVLEMFNEVKRNGLLIINGLIFLAGAGFLIHTLFFQ</sequence>
<name>A0ABY9JYK5_9BACI</name>
<feature type="transmembrane region" description="Helical" evidence="1">
    <location>
        <begin position="12"/>
        <end position="30"/>
    </location>
</feature>
<gene>
    <name evidence="2" type="ORF">LC087_19390</name>
</gene>